<organism evidence="2 3">
    <name type="scientific">Artemisia annua</name>
    <name type="common">Sweet wormwood</name>
    <dbReference type="NCBI Taxonomy" id="35608"/>
    <lineage>
        <taxon>Eukaryota</taxon>
        <taxon>Viridiplantae</taxon>
        <taxon>Streptophyta</taxon>
        <taxon>Embryophyta</taxon>
        <taxon>Tracheophyta</taxon>
        <taxon>Spermatophyta</taxon>
        <taxon>Magnoliopsida</taxon>
        <taxon>eudicotyledons</taxon>
        <taxon>Gunneridae</taxon>
        <taxon>Pentapetalae</taxon>
        <taxon>asterids</taxon>
        <taxon>campanulids</taxon>
        <taxon>Asterales</taxon>
        <taxon>Asteraceae</taxon>
        <taxon>Asteroideae</taxon>
        <taxon>Anthemideae</taxon>
        <taxon>Artemisiinae</taxon>
        <taxon>Artemisia</taxon>
    </lineage>
</organism>
<accession>A0A2U1P3W2</accession>
<comment type="caution">
    <text evidence="2">The sequence shown here is derived from an EMBL/GenBank/DDBJ whole genome shotgun (WGS) entry which is preliminary data.</text>
</comment>
<proteinExistence type="predicted"/>
<dbReference type="SUPFAM" id="SSF81383">
    <property type="entry name" value="F-box domain"/>
    <property type="match status" value="1"/>
</dbReference>
<dbReference type="AlphaFoldDB" id="A0A2U1P3W2"/>
<dbReference type="InterPro" id="IPR001810">
    <property type="entry name" value="F-box_dom"/>
</dbReference>
<dbReference type="STRING" id="35608.A0A2U1P3W2"/>
<dbReference type="PANTHER" id="PTHR31215">
    <property type="entry name" value="OS05G0510400 PROTEIN-RELATED"/>
    <property type="match status" value="1"/>
</dbReference>
<dbReference type="InterPro" id="IPR036047">
    <property type="entry name" value="F-box-like_dom_sf"/>
</dbReference>
<name>A0A2U1P3W2_ARTAN</name>
<gene>
    <name evidence="2" type="ORF">CTI12_AA196050</name>
</gene>
<dbReference type="InterPro" id="IPR044809">
    <property type="entry name" value="AUF1-like"/>
</dbReference>
<evidence type="ECO:0000313" key="3">
    <source>
        <dbReference type="Proteomes" id="UP000245207"/>
    </source>
</evidence>
<dbReference type="Pfam" id="PF12937">
    <property type="entry name" value="F-box-like"/>
    <property type="match status" value="1"/>
</dbReference>
<dbReference type="Gene3D" id="1.20.1280.50">
    <property type="match status" value="1"/>
</dbReference>
<dbReference type="Proteomes" id="UP000245207">
    <property type="component" value="Unassembled WGS sequence"/>
</dbReference>
<evidence type="ECO:0000259" key="1">
    <source>
        <dbReference type="Pfam" id="PF12937"/>
    </source>
</evidence>
<feature type="domain" description="F-box" evidence="1">
    <location>
        <begin position="19"/>
        <end position="52"/>
    </location>
</feature>
<keyword evidence="3" id="KW-1185">Reference proteome</keyword>
<evidence type="ECO:0000313" key="2">
    <source>
        <dbReference type="EMBL" id="PWA80438.1"/>
    </source>
</evidence>
<dbReference type="CDD" id="cd09917">
    <property type="entry name" value="F-box_SF"/>
    <property type="match status" value="1"/>
</dbReference>
<sequence>MTDIEKFHVEAFSSSFEPLPDDVVLQIFRKLDDLKTLCCCKPVSKRFYRIILQVDTISFITKPRIFFSSFLSVIRSLNIFGGLKSLCIQIPYSRADCPLYKWKIKCGGKLDSFIFLSPTSIYSNKELYVNANGQEQEEEEDMELRVLKHCAAVECLKKSLMRHFILLSCIKSIPSLEKVSIMDCDKRWKVSASGVKVTEMRNDSTSPSESLYMRLELGCRVSRCYVPLLELPISGYVMKGVTLFLMERDNLLEDEYDSFWKSVDADFEEKEEAAYCEAVMEIFNNHMGQIERLNHLTADVDFNM</sequence>
<dbReference type="EMBL" id="PKPP01001723">
    <property type="protein sequence ID" value="PWA80438.1"/>
    <property type="molecule type" value="Genomic_DNA"/>
</dbReference>
<dbReference type="OrthoDB" id="812961at2759"/>
<protein>
    <submittedName>
        <fullName evidence="2">F-box domain, Leucine-rich repeat domain, L domain-like protein</fullName>
    </submittedName>
</protein>
<reference evidence="2 3" key="1">
    <citation type="journal article" date="2018" name="Mol. Plant">
        <title>The genome of Artemisia annua provides insight into the evolution of Asteraceae family and artemisinin biosynthesis.</title>
        <authorList>
            <person name="Shen Q."/>
            <person name="Zhang L."/>
            <person name="Liao Z."/>
            <person name="Wang S."/>
            <person name="Yan T."/>
            <person name="Shi P."/>
            <person name="Liu M."/>
            <person name="Fu X."/>
            <person name="Pan Q."/>
            <person name="Wang Y."/>
            <person name="Lv Z."/>
            <person name="Lu X."/>
            <person name="Zhang F."/>
            <person name="Jiang W."/>
            <person name="Ma Y."/>
            <person name="Chen M."/>
            <person name="Hao X."/>
            <person name="Li L."/>
            <person name="Tang Y."/>
            <person name="Lv G."/>
            <person name="Zhou Y."/>
            <person name="Sun X."/>
            <person name="Brodelius P.E."/>
            <person name="Rose J.K.C."/>
            <person name="Tang K."/>
        </authorList>
    </citation>
    <scope>NUCLEOTIDE SEQUENCE [LARGE SCALE GENOMIC DNA]</scope>
    <source>
        <strain evidence="3">cv. Huhao1</strain>
        <tissue evidence="2">Leaf</tissue>
    </source>
</reference>